<dbReference type="EMBL" id="BSEC01000001">
    <property type="protein sequence ID" value="GLI94671.1"/>
    <property type="molecule type" value="Genomic_DNA"/>
</dbReference>
<name>A0A9W6LTM8_9HYPH</name>
<dbReference type="InterPro" id="IPR011335">
    <property type="entry name" value="Restrct_endonuc-II-like"/>
</dbReference>
<protein>
    <recommendedName>
        <fullName evidence="3">DNA mismatch endonuclease Vsr</fullName>
    </recommendedName>
</protein>
<dbReference type="SUPFAM" id="SSF52980">
    <property type="entry name" value="Restriction endonuclease-like"/>
    <property type="match status" value="1"/>
</dbReference>
<comment type="caution">
    <text evidence="1">The sequence shown here is derived from an EMBL/GenBank/DDBJ whole genome shotgun (WGS) entry which is preliminary data.</text>
</comment>
<accession>A0A9W6LTM8</accession>
<keyword evidence="2" id="KW-1185">Reference proteome</keyword>
<sequence length="109" mass="12469">MVFVHGCFWHRHESCRYTTKPSTRPEFWAAKFETNIARDSVVRTMLLKAGWRVAIVWECALRKPDDAKQAADLISDWLLSDQVQIVLGEREVRPPNGGTLENAIRCASI</sequence>
<reference evidence="1" key="1">
    <citation type="journal article" date="2023" name="Int. J. Syst. Evol. Microbiol.">
        <title>Methylocystis iwaonis sp. nov., a type II methane-oxidizing bacterium from surface soil of a rice paddy field in Japan, and emended description of the genus Methylocystis (ex Whittenbury et al. 1970) Bowman et al. 1993.</title>
        <authorList>
            <person name="Kaise H."/>
            <person name="Sawadogo J.B."/>
            <person name="Alam M.S."/>
            <person name="Ueno C."/>
            <person name="Dianou D."/>
            <person name="Shinjo R."/>
            <person name="Asakawa S."/>
        </authorList>
    </citation>
    <scope>NUCLEOTIDE SEQUENCE</scope>
    <source>
        <strain evidence="1">LMG27198</strain>
    </source>
</reference>
<evidence type="ECO:0000313" key="2">
    <source>
        <dbReference type="Proteomes" id="UP001144323"/>
    </source>
</evidence>
<gene>
    <name evidence="1" type="ORF">LMG27198_36630</name>
</gene>
<proteinExistence type="predicted"/>
<dbReference type="AlphaFoldDB" id="A0A9W6LTM8"/>
<evidence type="ECO:0000313" key="1">
    <source>
        <dbReference type="EMBL" id="GLI94671.1"/>
    </source>
</evidence>
<evidence type="ECO:0008006" key="3">
    <source>
        <dbReference type="Google" id="ProtNLM"/>
    </source>
</evidence>
<organism evidence="1 2">
    <name type="scientific">Methylocystis echinoides</name>
    <dbReference type="NCBI Taxonomy" id="29468"/>
    <lineage>
        <taxon>Bacteria</taxon>
        <taxon>Pseudomonadati</taxon>
        <taxon>Pseudomonadota</taxon>
        <taxon>Alphaproteobacteria</taxon>
        <taxon>Hyphomicrobiales</taxon>
        <taxon>Methylocystaceae</taxon>
        <taxon>Methylocystis</taxon>
    </lineage>
</organism>
<dbReference type="Proteomes" id="UP001144323">
    <property type="component" value="Unassembled WGS sequence"/>
</dbReference>
<dbReference type="Gene3D" id="3.40.960.10">
    <property type="entry name" value="VSR Endonuclease"/>
    <property type="match status" value="1"/>
</dbReference>